<protein>
    <submittedName>
        <fullName evidence="3">BON domain-containing protein</fullName>
    </submittedName>
</protein>
<keyword evidence="4" id="KW-1185">Reference proteome</keyword>
<dbReference type="Pfam" id="PF04972">
    <property type="entry name" value="BON"/>
    <property type="match status" value="1"/>
</dbReference>
<dbReference type="PROSITE" id="PS50914">
    <property type="entry name" value="BON"/>
    <property type="match status" value="1"/>
</dbReference>
<feature type="chain" id="PRO_5046242458" evidence="1">
    <location>
        <begin position="21"/>
        <end position="164"/>
    </location>
</feature>
<proteinExistence type="predicted"/>
<dbReference type="InterPro" id="IPR007055">
    <property type="entry name" value="BON_dom"/>
</dbReference>
<dbReference type="Gene3D" id="3.30.1340.30">
    <property type="match status" value="1"/>
</dbReference>
<sequence>MKKSVFTFLCAAIGALPLSAQEQRTNAFNDPFLQVTSAIAQCPVPEGPLYTEQEVREAGHVRTQHGGSCYRVGRCRLANSYLYDQEIIPRVAQYIRLDGRFDDTSVWVQGERRLVLLKGCVQSREQAQALEQAVWLVDDVMGVVNYLRVGDEPLRYVPAQPREK</sequence>
<evidence type="ECO:0000313" key="4">
    <source>
        <dbReference type="Proteomes" id="UP001596084"/>
    </source>
</evidence>
<organism evidence="3 4">
    <name type="scientific">Polaromonas jejuensis</name>
    <dbReference type="NCBI Taxonomy" id="457502"/>
    <lineage>
        <taxon>Bacteria</taxon>
        <taxon>Pseudomonadati</taxon>
        <taxon>Pseudomonadota</taxon>
        <taxon>Betaproteobacteria</taxon>
        <taxon>Burkholderiales</taxon>
        <taxon>Comamonadaceae</taxon>
        <taxon>Polaromonas</taxon>
    </lineage>
</organism>
<dbReference type="RefSeq" id="WP_084389646.1">
    <property type="nucleotide sequence ID" value="NZ_JBHSMX010000014.1"/>
</dbReference>
<evidence type="ECO:0000256" key="1">
    <source>
        <dbReference type="SAM" id="SignalP"/>
    </source>
</evidence>
<feature type="signal peptide" evidence="1">
    <location>
        <begin position="1"/>
        <end position="20"/>
    </location>
</feature>
<name>A0ABW0Q982_9BURK</name>
<dbReference type="Proteomes" id="UP001596084">
    <property type="component" value="Unassembled WGS sequence"/>
</dbReference>
<evidence type="ECO:0000313" key="3">
    <source>
        <dbReference type="EMBL" id="MFC5521390.1"/>
    </source>
</evidence>
<accession>A0ABW0Q982</accession>
<feature type="domain" description="BON" evidence="2">
    <location>
        <begin position="83"/>
        <end position="151"/>
    </location>
</feature>
<gene>
    <name evidence="3" type="ORF">ACFPP7_10735</name>
</gene>
<dbReference type="EMBL" id="JBHSMX010000014">
    <property type="protein sequence ID" value="MFC5521390.1"/>
    <property type="molecule type" value="Genomic_DNA"/>
</dbReference>
<reference evidence="4" key="1">
    <citation type="journal article" date="2019" name="Int. J. Syst. Evol. Microbiol.">
        <title>The Global Catalogue of Microorganisms (GCM) 10K type strain sequencing project: providing services to taxonomists for standard genome sequencing and annotation.</title>
        <authorList>
            <consortium name="The Broad Institute Genomics Platform"/>
            <consortium name="The Broad Institute Genome Sequencing Center for Infectious Disease"/>
            <person name="Wu L."/>
            <person name="Ma J."/>
        </authorList>
    </citation>
    <scope>NUCLEOTIDE SEQUENCE [LARGE SCALE GENOMIC DNA]</scope>
    <source>
        <strain evidence="4">CGMCC 4.7277</strain>
    </source>
</reference>
<evidence type="ECO:0000259" key="2">
    <source>
        <dbReference type="PROSITE" id="PS50914"/>
    </source>
</evidence>
<keyword evidence="1" id="KW-0732">Signal</keyword>
<comment type="caution">
    <text evidence="3">The sequence shown here is derived from an EMBL/GenBank/DDBJ whole genome shotgun (WGS) entry which is preliminary data.</text>
</comment>